<organism evidence="1 2">
    <name type="scientific">Phyllobacterium leguminum</name>
    <dbReference type="NCBI Taxonomy" id="314237"/>
    <lineage>
        <taxon>Bacteria</taxon>
        <taxon>Pseudomonadati</taxon>
        <taxon>Pseudomonadota</taxon>
        <taxon>Alphaproteobacteria</taxon>
        <taxon>Hyphomicrobiales</taxon>
        <taxon>Phyllobacteriaceae</taxon>
        <taxon>Phyllobacterium</taxon>
    </lineage>
</organism>
<accession>A0A318TG81</accession>
<keyword evidence="2" id="KW-1185">Reference proteome</keyword>
<sequence length="413" mass="43903">MNRRTIISGAMFGGVAAVAGKAVAQVPTDTHGADLDAKSEADDLFNKLISEGPSFTVKGNLAISNYTAPFLGESFIHIKNNGRISCTLRVTSKWTGSREKSYINNDTSLYEVFNDVKSDSSNRSWAGSFANAWNNIPAGVTDGGTRVGVIGWATSVNNHGYKHEGTLNRQIGLHGRAGFQSAGSGSEAIIEDAIGVLGEVLSDSEGSTIVSATAGSFVSAGKVGRIKDNYAVYASAKNGETSNYSFYGAAGTFYNEGPVAIGNKMGQSKAQVSVRKEGNAYEFGHPDQNGYGNNLGATQLAGYPFLALCAEVELSGDTYRTRGKPGTLIWNNLAGEMVFSRLPDPDASGQAPVESARFEADGHLVLAETPILKRETKQSSNAPGKVGEMCWDEDYVYICVAPDTWKRAVLSNW</sequence>
<reference evidence="1 2" key="1">
    <citation type="submission" date="2018-06" db="EMBL/GenBank/DDBJ databases">
        <title>Genomic Encyclopedia of Type Strains, Phase III (KMG-III): the genomes of soil and plant-associated and newly described type strains.</title>
        <authorList>
            <person name="Whitman W."/>
        </authorList>
    </citation>
    <scope>NUCLEOTIDE SEQUENCE [LARGE SCALE GENOMIC DNA]</scope>
    <source>
        <strain evidence="1 2">ORS 1419</strain>
    </source>
</reference>
<dbReference type="OrthoDB" id="7976848at2"/>
<dbReference type="Proteomes" id="UP000247454">
    <property type="component" value="Unassembled WGS sequence"/>
</dbReference>
<protein>
    <submittedName>
        <fullName evidence="1">Uncharacterized protein</fullName>
    </submittedName>
</protein>
<name>A0A318TG81_9HYPH</name>
<dbReference type="RefSeq" id="WP_146226093.1">
    <property type="nucleotide sequence ID" value="NZ_QJTF01000012.1"/>
</dbReference>
<comment type="caution">
    <text evidence="1">The sequence shown here is derived from an EMBL/GenBank/DDBJ whole genome shotgun (WGS) entry which is preliminary data.</text>
</comment>
<dbReference type="EMBL" id="QJTF01000012">
    <property type="protein sequence ID" value="PYE87603.1"/>
    <property type="molecule type" value="Genomic_DNA"/>
</dbReference>
<dbReference type="AlphaFoldDB" id="A0A318TG81"/>
<gene>
    <name evidence="1" type="ORF">C7477_112106</name>
</gene>
<evidence type="ECO:0000313" key="1">
    <source>
        <dbReference type="EMBL" id="PYE87603.1"/>
    </source>
</evidence>
<evidence type="ECO:0000313" key="2">
    <source>
        <dbReference type="Proteomes" id="UP000247454"/>
    </source>
</evidence>
<proteinExistence type="predicted"/>